<comment type="cofactor">
    <cofactor evidence="11">
        <name>Mg(2+)</name>
        <dbReference type="ChEBI" id="CHEBI:18420"/>
    </cofactor>
</comment>
<evidence type="ECO:0000256" key="5">
    <source>
        <dbReference type="ARBA" id="ARBA00022723"/>
    </source>
</evidence>
<protein>
    <recommendedName>
        <fullName evidence="11">Stress response kinase A</fullName>
        <ecNumber evidence="11">2.7.11.1</ecNumber>
    </recommendedName>
    <alternativeName>
        <fullName evidence="11">Serine/threonine-protein kinase SrkA</fullName>
    </alternativeName>
</protein>
<dbReference type="SUPFAM" id="SSF56112">
    <property type="entry name" value="Protein kinase-like (PK-like)"/>
    <property type="match status" value="1"/>
</dbReference>
<evidence type="ECO:0000313" key="13">
    <source>
        <dbReference type="EMBL" id="ROQ21110.1"/>
    </source>
</evidence>
<dbReference type="GO" id="GO:0005737">
    <property type="term" value="C:cytoplasm"/>
    <property type="evidence" value="ECO:0007669"/>
    <property type="project" value="UniProtKB-SubCell"/>
</dbReference>
<dbReference type="EMBL" id="RJUK01000001">
    <property type="protein sequence ID" value="ROQ21110.1"/>
    <property type="molecule type" value="Genomic_DNA"/>
</dbReference>
<comment type="caution">
    <text evidence="13">The sequence shown here is derived from an EMBL/GenBank/DDBJ whole genome shotgun (WGS) entry which is preliminary data.</text>
</comment>
<proteinExistence type="inferred from homology"/>
<dbReference type="HAMAP" id="MF_01497">
    <property type="entry name" value="SrkA_kinase"/>
    <property type="match status" value="1"/>
</dbReference>
<evidence type="ECO:0000256" key="6">
    <source>
        <dbReference type="ARBA" id="ARBA00022741"/>
    </source>
</evidence>
<comment type="catalytic activity">
    <reaction evidence="11">
        <text>L-threonyl-[protein] + ATP = O-phospho-L-threonyl-[protein] + ADP + H(+)</text>
        <dbReference type="Rhea" id="RHEA:46608"/>
        <dbReference type="Rhea" id="RHEA-COMP:11060"/>
        <dbReference type="Rhea" id="RHEA-COMP:11605"/>
        <dbReference type="ChEBI" id="CHEBI:15378"/>
        <dbReference type="ChEBI" id="CHEBI:30013"/>
        <dbReference type="ChEBI" id="CHEBI:30616"/>
        <dbReference type="ChEBI" id="CHEBI:61977"/>
        <dbReference type="ChEBI" id="CHEBI:456216"/>
        <dbReference type="EC" id="2.7.11.1"/>
    </reaction>
</comment>
<comment type="similarity">
    <text evidence="11">Belongs to the SrkA/RdoA protein kinase family.</text>
</comment>
<evidence type="ECO:0000313" key="14">
    <source>
        <dbReference type="Proteomes" id="UP000273643"/>
    </source>
</evidence>
<evidence type="ECO:0000256" key="3">
    <source>
        <dbReference type="ARBA" id="ARBA00022553"/>
    </source>
</evidence>
<evidence type="ECO:0000256" key="4">
    <source>
        <dbReference type="ARBA" id="ARBA00022679"/>
    </source>
</evidence>
<keyword evidence="10 11" id="KW-0346">Stress response</keyword>
<organism evidence="13 14">
    <name type="scientific">Marinimicrobium koreense</name>
    <dbReference type="NCBI Taxonomy" id="306545"/>
    <lineage>
        <taxon>Bacteria</taxon>
        <taxon>Pseudomonadati</taxon>
        <taxon>Pseudomonadota</taxon>
        <taxon>Gammaproteobacteria</taxon>
        <taxon>Cellvibrionales</taxon>
        <taxon>Cellvibrionaceae</taxon>
        <taxon>Marinimicrobium</taxon>
    </lineage>
</organism>
<dbReference type="NCBIfam" id="NF008738">
    <property type="entry name" value="PRK11768.1"/>
    <property type="match status" value="1"/>
</dbReference>
<reference evidence="13 14" key="1">
    <citation type="submission" date="2018-11" db="EMBL/GenBank/DDBJ databases">
        <title>Genomic Encyclopedia of Type Strains, Phase IV (KMG-IV): sequencing the most valuable type-strain genomes for metagenomic binning, comparative biology and taxonomic classification.</title>
        <authorList>
            <person name="Goeker M."/>
        </authorList>
    </citation>
    <scope>NUCLEOTIDE SEQUENCE [LARGE SCALE GENOMIC DNA]</scope>
    <source>
        <strain evidence="13 14">DSM 16974</strain>
    </source>
</reference>
<evidence type="ECO:0000256" key="10">
    <source>
        <dbReference type="ARBA" id="ARBA00023016"/>
    </source>
</evidence>
<comment type="subunit">
    <text evidence="11">Monomer.</text>
</comment>
<evidence type="ECO:0000256" key="1">
    <source>
        <dbReference type="ARBA" id="ARBA00022490"/>
    </source>
</evidence>
<name>A0A3N1P304_9GAMM</name>
<keyword evidence="7 11" id="KW-0418">Kinase</keyword>
<accession>A0A3N1P304</accession>
<evidence type="ECO:0000256" key="7">
    <source>
        <dbReference type="ARBA" id="ARBA00022777"/>
    </source>
</evidence>
<comment type="catalytic activity">
    <reaction evidence="11">
        <text>L-seryl-[protein] + ATP = O-phospho-L-seryl-[protein] + ADP + H(+)</text>
        <dbReference type="Rhea" id="RHEA:17989"/>
        <dbReference type="Rhea" id="RHEA-COMP:9863"/>
        <dbReference type="Rhea" id="RHEA-COMP:11604"/>
        <dbReference type="ChEBI" id="CHEBI:15378"/>
        <dbReference type="ChEBI" id="CHEBI:29999"/>
        <dbReference type="ChEBI" id="CHEBI:30616"/>
        <dbReference type="ChEBI" id="CHEBI:83421"/>
        <dbReference type="ChEBI" id="CHEBI:456216"/>
        <dbReference type="EC" id="2.7.11.1"/>
    </reaction>
</comment>
<feature type="active site" description="Proton acceptor" evidence="11">
    <location>
        <position position="203"/>
    </location>
</feature>
<dbReference type="AlphaFoldDB" id="A0A3N1P304"/>
<comment type="subcellular location">
    <subcellularLocation>
        <location evidence="11">Cytoplasm</location>
    </subcellularLocation>
</comment>
<comment type="function">
    <text evidence="11">A protein kinase that phosphorylates Ser and Thr residues. Probably acts to suppress the effects of stress linked to accumulation of reactive oxygen species. Probably involved in the extracytoplasmic stress response.</text>
</comment>
<keyword evidence="1 11" id="KW-0963">Cytoplasm</keyword>
<dbReference type="GO" id="GO:0106310">
    <property type="term" value="F:protein serine kinase activity"/>
    <property type="evidence" value="ECO:0007669"/>
    <property type="project" value="RHEA"/>
</dbReference>
<feature type="binding site" evidence="11">
    <location>
        <position position="208"/>
    </location>
    <ligand>
        <name>Mg(2+)</name>
        <dbReference type="ChEBI" id="CHEBI:18420"/>
    </ligand>
</feature>
<evidence type="ECO:0000256" key="11">
    <source>
        <dbReference type="HAMAP-Rule" id="MF_01497"/>
    </source>
</evidence>
<keyword evidence="5 11" id="KW-0479">Metal-binding</keyword>
<feature type="domain" description="Aminoglycoside phosphotransferase" evidence="12">
    <location>
        <begin position="35"/>
        <end position="262"/>
    </location>
</feature>
<dbReference type="GO" id="GO:0000287">
    <property type="term" value="F:magnesium ion binding"/>
    <property type="evidence" value="ECO:0007669"/>
    <property type="project" value="UniProtKB-UniRule"/>
</dbReference>
<keyword evidence="6 11" id="KW-0547">Nucleotide-binding</keyword>
<keyword evidence="14" id="KW-1185">Reference proteome</keyword>
<dbReference type="EC" id="2.7.11.1" evidence="11"/>
<evidence type="ECO:0000256" key="8">
    <source>
        <dbReference type="ARBA" id="ARBA00022840"/>
    </source>
</evidence>
<dbReference type="PANTHER" id="PTHR39573">
    <property type="entry name" value="STRESS RESPONSE KINASE A"/>
    <property type="match status" value="1"/>
</dbReference>
<keyword evidence="3 11" id="KW-0597">Phosphoprotein</keyword>
<dbReference type="InterPro" id="IPR002575">
    <property type="entry name" value="Aminoglycoside_PTrfase"/>
</dbReference>
<keyword evidence="4 11" id="KW-0808">Transferase</keyword>
<dbReference type="Gene3D" id="3.30.200.70">
    <property type="match status" value="1"/>
</dbReference>
<feature type="active site" evidence="11">
    <location>
        <position position="220"/>
    </location>
</feature>
<keyword evidence="9 11" id="KW-0460">Magnesium</keyword>
<dbReference type="GO" id="GO:0005524">
    <property type="term" value="F:ATP binding"/>
    <property type="evidence" value="ECO:0007669"/>
    <property type="project" value="UniProtKB-UniRule"/>
</dbReference>
<dbReference type="Gene3D" id="1.20.1270.170">
    <property type="match status" value="1"/>
</dbReference>
<dbReference type="Proteomes" id="UP000273643">
    <property type="component" value="Unassembled WGS sequence"/>
</dbReference>
<gene>
    <name evidence="11" type="primary">srkA</name>
    <name evidence="13" type="ORF">EDC38_1732</name>
</gene>
<feature type="site" description="ATP" evidence="11">
    <location>
        <position position="36"/>
    </location>
</feature>
<feature type="binding site" evidence="11">
    <location>
        <position position="220"/>
    </location>
    <ligand>
        <name>Mg(2+)</name>
        <dbReference type="ChEBI" id="CHEBI:18420"/>
    </ligand>
</feature>
<dbReference type="InterPro" id="IPR032882">
    <property type="entry name" value="SrkA/RdoA"/>
</dbReference>
<dbReference type="RefSeq" id="WP_123638152.1">
    <property type="nucleotide sequence ID" value="NZ_JBHYFO010000008.1"/>
</dbReference>
<keyword evidence="2 11" id="KW-0723">Serine/threonine-protein kinase</keyword>
<dbReference type="InterPro" id="IPR011009">
    <property type="entry name" value="Kinase-like_dom_sf"/>
</dbReference>
<evidence type="ECO:0000256" key="2">
    <source>
        <dbReference type="ARBA" id="ARBA00022527"/>
    </source>
</evidence>
<keyword evidence="8 11" id="KW-0067">ATP-binding</keyword>
<sequence length="328" mass="37841">MSTSAHPYEALSPDLVLDAVESSGYLSDMRILALNSYENRVYQVGMEEGPPLIAKFYRPERWSDAQIQEEHDFTRDLLDLEVSVVPPLPDVEGHTLREYQGFRFALYPRQGGHAPNLDDFDQLLTLGRVLGRIHALGEARPFAHRPTLDVQSFAVDSYEFLLSESFIPESLRPSYETLGADLIHRLERIFADAEYTPIRLHGDCHPGNILWRDDAPHFVDFDDARNGPAVQDLWMLLSGEREQQTAQLSEIVEGYQEFCDFNFAELNLIEALRSLRIMNYSAWLARRWQDPAFPKSFPWFNTERYWGEHILELREQLAALDEPPLALF</sequence>
<dbReference type="OrthoDB" id="5392197at2"/>
<dbReference type="PANTHER" id="PTHR39573:SF1">
    <property type="entry name" value="STRESS RESPONSE KINASE A"/>
    <property type="match status" value="1"/>
</dbReference>
<dbReference type="GO" id="GO:0004674">
    <property type="term" value="F:protein serine/threonine kinase activity"/>
    <property type="evidence" value="ECO:0007669"/>
    <property type="project" value="UniProtKB-UniRule"/>
</dbReference>
<dbReference type="Gene3D" id="1.10.510.10">
    <property type="entry name" value="Transferase(Phosphotransferase) domain 1"/>
    <property type="match status" value="1"/>
</dbReference>
<evidence type="ECO:0000259" key="12">
    <source>
        <dbReference type="Pfam" id="PF01636"/>
    </source>
</evidence>
<dbReference type="Pfam" id="PF01636">
    <property type="entry name" value="APH"/>
    <property type="match status" value="1"/>
</dbReference>
<evidence type="ECO:0000256" key="9">
    <source>
        <dbReference type="ARBA" id="ARBA00022842"/>
    </source>
</evidence>